<comment type="cofactor">
    <cofactor evidence="1">
        <name>Zn(2+)</name>
        <dbReference type="ChEBI" id="CHEBI:29105"/>
    </cofactor>
</comment>
<keyword evidence="7" id="KW-1185">Reference proteome</keyword>
<proteinExistence type="predicted"/>
<name>A0A1M6KW16_9FLAO</name>
<dbReference type="GO" id="GO:0046872">
    <property type="term" value="F:metal ion binding"/>
    <property type="evidence" value="ECO:0007669"/>
    <property type="project" value="UniProtKB-KW"/>
</dbReference>
<keyword evidence="3" id="KW-0378">Hydrolase</keyword>
<dbReference type="InterPro" id="IPR053138">
    <property type="entry name" value="N-alpha-Ac-DABA_deacetylase"/>
</dbReference>
<dbReference type="PANTHER" id="PTHR37326:SF2">
    <property type="entry name" value="SUCCINYLGLUTAMATE DESUCCINYLASE_ASPARTOACYLASE FAMILY PROTEIN"/>
    <property type="match status" value="1"/>
</dbReference>
<dbReference type="RefSeq" id="WP_073219983.1">
    <property type="nucleotide sequence ID" value="NZ_FNNS01000015.1"/>
</dbReference>
<evidence type="ECO:0000256" key="2">
    <source>
        <dbReference type="ARBA" id="ARBA00022723"/>
    </source>
</evidence>
<dbReference type="GO" id="GO:0016811">
    <property type="term" value="F:hydrolase activity, acting on carbon-nitrogen (but not peptide) bonds, in linear amides"/>
    <property type="evidence" value="ECO:0007669"/>
    <property type="project" value="InterPro"/>
</dbReference>
<gene>
    <name evidence="6" type="ORF">SAMN04487908_12154</name>
</gene>
<evidence type="ECO:0000313" key="7">
    <source>
        <dbReference type="Proteomes" id="UP000184172"/>
    </source>
</evidence>
<dbReference type="PANTHER" id="PTHR37326">
    <property type="entry name" value="BLL3975 PROTEIN"/>
    <property type="match status" value="1"/>
</dbReference>
<dbReference type="PIRSF" id="PIRSF039012">
    <property type="entry name" value="ASP"/>
    <property type="match status" value="1"/>
</dbReference>
<evidence type="ECO:0000256" key="1">
    <source>
        <dbReference type="ARBA" id="ARBA00001947"/>
    </source>
</evidence>
<protein>
    <recommendedName>
        <fullName evidence="5">Succinylglutamate desuccinylase/Aspartoacylase catalytic domain-containing protein</fullName>
    </recommendedName>
</protein>
<evidence type="ECO:0000256" key="3">
    <source>
        <dbReference type="ARBA" id="ARBA00022801"/>
    </source>
</evidence>
<dbReference type="Pfam" id="PF24827">
    <property type="entry name" value="AstE_AspA_cat"/>
    <property type="match status" value="1"/>
</dbReference>
<dbReference type="AlphaFoldDB" id="A0A1M6KW16"/>
<dbReference type="GO" id="GO:0016788">
    <property type="term" value="F:hydrolase activity, acting on ester bonds"/>
    <property type="evidence" value="ECO:0007669"/>
    <property type="project" value="InterPro"/>
</dbReference>
<dbReference type="Gene3D" id="3.40.630.10">
    <property type="entry name" value="Zn peptidases"/>
    <property type="match status" value="1"/>
</dbReference>
<dbReference type="InterPro" id="IPR043795">
    <property type="entry name" value="N-alpha-Ac-DABA-like"/>
</dbReference>
<dbReference type="CDD" id="cd06251">
    <property type="entry name" value="M14_ASTE_ASPA-like"/>
    <property type="match status" value="1"/>
</dbReference>
<accession>A0A1M6KW16</accession>
<sequence length="333" mass="37461">MAKKEERDIVILNERIALGESRRLDFSIAKLYTATKVEIPIIIERSKIPGPTVLITAAIHGDEINGVEIVRQLIARKFNKPKRGTIICIPILNVFGFLNGDRSFPDGRDLNRVFPGTKSGSLASRVAYHFTKKILPHADYCLDFHTGGASRFNAPQIRIKRGNERLLELAKVFNAPFTVYSNTIEKSYRITCQKMDIPILLFEGGKSRESNKHIVKEGVDGVLRFLDHLDMLGKRFIAPKPTEKTVVIEKSKWIRAQKSGLLHVKVECNKLVEKGELLATITDPYGKMRFKVSSPHEGYIINVNQSPIVNQGDAIFHISTLNTLGTENEETED</sequence>
<evidence type="ECO:0000256" key="4">
    <source>
        <dbReference type="ARBA" id="ARBA00022833"/>
    </source>
</evidence>
<dbReference type="EMBL" id="FQYV01000021">
    <property type="protein sequence ID" value="SHJ63208.1"/>
    <property type="molecule type" value="Genomic_DNA"/>
</dbReference>
<keyword evidence="2" id="KW-0479">Metal-binding</keyword>
<reference evidence="7" key="1">
    <citation type="submission" date="2016-11" db="EMBL/GenBank/DDBJ databases">
        <authorList>
            <person name="Varghese N."/>
            <person name="Submissions S."/>
        </authorList>
    </citation>
    <scope>NUCLEOTIDE SEQUENCE [LARGE SCALE GENOMIC DNA]</scope>
    <source>
        <strain evidence="7">DSM 26349</strain>
    </source>
</reference>
<evidence type="ECO:0000313" key="6">
    <source>
        <dbReference type="EMBL" id="SHJ63208.1"/>
    </source>
</evidence>
<keyword evidence="4" id="KW-0862">Zinc</keyword>
<dbReference type="STRING" id="797419.SAMN05216556_11559"/>
<organism evidence="6 7">
    <name type="scientific">Aequorivita viscosa</name>
    <dbReference type="NCBI Taxonomy" id="797419"/>
    <lineage>
        <taxon>Bacteria</taxon>
        <taxon>Pseudomonadati</taxon>
        <taxon>Bacteroidota</taxon>
        <taxon>Flavobacteriia</taxon>
        <taxon>Flavobacteriales</taxon>
        <taxon>Flavobacteriaceae</taxon>
        <taxon>Aequorivita</taxon>
    </lineage>
</organism>
<feature type="domain" description="Succinylglutamate desuccinylase/Aspartoacylase catalytic" evidence="5">
    <location>
        <begin position="49"/>
        <end position="229"/>
    </location>
</feature>
<evidence type="ECO:0000259" key="5">
    <source>
        <dbReference type="Pfam" id="PF24827"/>
    </source>
</evidence>
<dbReference type="SUPFAM" id="SSF53187">
    <property type="entry name" value="Zn-dependent exopeptidases"/>
    <property type="match status" value="1"/>
</dbReference>
<dbReference type="Proteomes" id="UP000184172">
    <property type="component" value="Unassembled WGS sequence"/>
</dbReference>
<dbReference type="InterPro" id="IPR055438">
    <property type="entry name" value="AstE_AspA_cat"/>
</dbReference>
<dbReference type="OrthoDB" id="9782876at2"/>